<comment type="caution">
    <text evidence="2">The sequence shown here is derived from an EMBL/GenBank/DDBJ whole genome shotgun (WGS) entry which is preliminary data.</text>
</comment>
<protein>
    <submittedName>
        <fullName evidence="2">Uncharacterized protein</fullName>
    </submittedName>
</protein>
<accession>A0A401KYZ6</accession>
<evidence type="ECO:0000256" key="1">
    <source>
        <dbReference type="ARBA" id="ARBA00023604"/>
    </source>
</evidence>
<dbReference type="Proteomes" id="UP000286921">
    <property type="component" value="Unassembled WGS sequence"/>
</dbReference>
<dbReference type="PANTHER" id="PTHR34598">
    <property type="entry name" value="BLL6449 PROTEIN"/>
    <property type="match status" value="1"/>
</dbReference>
<keyword evidence="3" id="KW-1185">Reference proteome</keyword>
<dbReference type="NCBIfam" id="NF041278">
    <property type="entry name" value="CmcJ_NvfI_EfuI"/>
    <property type="match status" value="1"/>
</dbReference>
<dbReference type="EMBL" id="BDHI01000021">
    <property type="protein sequence ID" value="GCB24619.1"/>
    <property type="molecule type" value="Genomic_DNA"/>
</dbReference>
<evidence type="ECO:0000313" key="3">
    <source>
        <dbReference type="Proteomes" id="UP000286921"/>
    </source>
</evidence>
<organism evidence="2 3">
    <name type="scientific">Aspergillus awamori</name>
    <name type="common">Black koji mold</name>
    <dbReference type="NCBI Taxonomy" id="105351"/>
    <lineage>
        <taxon>Eukaryota</taxon>
        <taxon>Fungi</taxon>
        <taxon>Dikarya</taxon>
        <taxon>Ascomycota</taxon>
        <taxon>Pezizomycotina</taxon>
        <taxon>Eurotiomycetes</taxon>
        <taxon>Eurotiomycetidae</taxon>
        <taxon>Eurotiales</taxon>
        <taxon>Aspergillaceae</taxon>
        <taxon>Aspergillus</taxon>
    </lineage>
</organism>
<dbReference type="STRING" id="105351.A0A401KYZ6"/>
<comment type="similarity">
    <text evidence="1">Belongs to the asaB hydroxylase/desaturase family.</text>
</comment>
<dbReference type="InterPro" id="IPR044053">
    <property type="entry name" value="AsaB-like"/>
</dbReference>
<sequence>MTFAGSSVGRTKGYLDFLEKEQDYHTMVLYRSYDGLASSNFSSFPQEVSFEDIRDFDDDFEIRATLYPEVKRILQRLTGASIVEINFHWVRGKHPSGSGPVGYAHIDTTGPSGAYMFETYRANSGVDIAPSRRYEFYTFWVPLLPVQDYPLALCDQRTVKPEHLLPVTHYDSSATSQNCFLQHDPEQRWCFINNQQPSEAWIFYQGGNRIENKPVMLLSKACRTARLGRGIWALIDGRVLKLKPWSFFEKFDTIIKPI</sequence>
<dbReference type="GO" id="GO:0016491">
    <property type="term" value="F:oxidoreductase activity"/>
    <property type="evidence" value="ECO:0007669"/>
    <property type="project" value="InterPro"/>
</dbReference>
<gene>
    <name evidence="2" type="ORF">AAWM_07504</name>
</gene>
<evidence type="ECO:0000313" key="2">
    <source>
        <dbReference type="EMBL" id="GCB24619.1"/>
    </source>
</evidence>
<name>A0A401KYZ6_ASPAW</name>
<proteinExistence type="inferred from homology"/>
<dbReference type="AlphaFoldDB" id="A0A401KYZ6"/>
<dbReference type="PANTHER" id="PTHR34598:SF3">
    <property type="entry name" value="OXIDOREDUCTASE AN1597"/>
    <property type="match status" value="1"/>
</dbReference>
<reference evidence="2 3" key="1">
    <citation type="submission" date="2016-09" db="EMBL/GenBank/DDBJ databases">
        <title>Aspergillus awamori IFM 58123T.</title>
        <authorList>
            <person name="Kusuya Y."/>
            <person name="Shimizu M."/>
            <person name="Takahashi H."/>
            <person name="Yaguchi T."/>
        </authorList>
    </citation>
    <scope>NUCLEOTIDE SEQUENCE [LARGE SCALE GENOMIC DNA]</scope>
    <source>
        <strain evidence="2 3">IFM 58123</strain>
    </source>
</reference>